<dbReference type="GO" id="GO:0031505">
    <property type="term" value="P:fungal-type cell wall organization"/>
    <property type="evidence" value="ECO:0007669"/>
    <property type="project" value="TreeGrafter"/>
</dbReference>
<keyword evidence="15 16" id="KW-0009">Actin-binding</keyword>
<evidence type="ECO:0000256" key="13">
    <source>
        <dbReference type="ARBA" id="ARBA00023175"/>
    </source>
</evidence>
<evidence type="ECO:0000259" key="19">
    <source>
        <dbReference type="PROSITE" id="PS51456"/>
    </source>
</evidence>
<dbReference type="Gene3D" id="1.20.120.720">
    <property type="entry name" value="Myosin VI head, motor domain, U50 subdomain"/>
    <property type="match status" value="1"/>
</dbReference>
<feature type="binding site" evidence="16">
    <location>
        <begin position="113"/>
        <end position="120"/>
    </location>
    <ligand>
        <name>ATP</name>
        <dbReference type="ChEBI" id="CHEBI:30616"/>
    </ligand>
</feature>
<dbReference type="Gene3D" id="1.10.10.820">
    <property type="match status" value="1"/>
</dbReference>
<dbReference type="PROSITE" id="PS51456">
    <property type="entry name" value="MYOSIN_MOTOR"/>
    <property type="match status" value="1"/>
</dbReference>
<comment type="caution">
    <text evidence="20">The sequence shown here is derived from an EMBL/GenBank/DDBJ whole genome shotgun (WGS) entry which is preliminary data.</text>
</comment>
<dbReference type="EC" id="2.4.1.16" evidence="3"/>
<evidence type="ECO:0000256" key="4">
    <source>
        <dbReference type="ARBA" id="ARBA00022475"/>
    </source>
</evidence>
<dbReference type="InterPro" id="IPR036961">
    <property type="entry name" value="Kinesin_motor_dom_sf"/>
</dbReference>
<keyword evidence="4" id="KW-1003">Cell membrane</keyword>
<dbReference type="GO" id="GO:0005524">
    <property type="term" value="F:ATP binding"/>
    <property type="evidence" value="ECO:0007669"/>
    <property type="project" value="UniProtKB-UniRule"/>
</dbReference>
<evidence type="ECO:0000256" key="2">
    <source>
        <dbReference type="ARBA" id="ARBA00009530"/>
    </source>
</evidence>
<dbReference type="InterPro" id="IPR029044">
    <property type="entry name" value="Nucleotide-diphossugar_trans"/>
</dbReference>
<dbReference type="Gene3D" id="3.30.70.1590">
    <property type="match status" value="1"/>
</dbReference>
<dbReference type="Pfam" id="PF00063">
    <property type="entry name" value="Myosin_head"/>
    <property type="match status" value="1"/>
</dbReference>
<keyword evidence="6" id="KW-0808">Transferase</keyword>
<reference evidence="20 21" key="1">
    <citation type="journal article" date="2018" name="MBio">
        <title>Comparative Genomics Reveals the Core Gene Toolbox for the Fungus-Insect Symbiosis.</title>
        <authorList>
            <person name="Wang Y."/>
            <person name="Stata M."/>
            <person name="Wang W."/>
            <person name="Stajich J.E."/>
            <person name="White M.M."/>
            <person name="Moncalvo J.M."/>
        </authorList>
    </citation>
    <scope>NUCLEOTIDE SEQUENCE [LARGE SCALE GENOMIC DNA]</scope>
    <source>
        <strain evidence="20 21">AUS-77-4</strain>
    </source>
</reference>
<dbReference type="CDD" id="cd04190">
    <property type="entry name" value="Chitin_synth_C"/>
    <property type="match status" value="1"/>
</dbReference>
<dbReference type="InterPro" id="IPR004835">
    <property type="entry name" value="Chitin_synth"/>
</dbReference>
<dbReference type="PRINTS" id="PR00193">
    <property type="entry name" value="MYOSINHEAVY"/>
</dbReference>
<dbReference type="InterPro" id="IPR036400">
    <property type="entry name" value="Cyt_B5-like_heme/steroid_sf"/>
</dbReference>
<feature type="region of interest" description="Disordered" evidence="17">
    <location>
        <begin position="2058"/>
        <end position="2092"/>
    </location>
</feature>
<accession>A0A2T9YXU3</accession>
<evidence type="ECO:0000256" key="12">
    <source>
        <dbReference type="ARBA" id="ARBA00023136"/>
    </source>
</evidence>
<dbReference type="InterPro" id="IPR000612">
    <property type="entry name" value="PMP3"/>
</dbReference>
<dbReference type="SUPFAM" id="SSF55856">
    <property type="entry name" value="Cytochrome b5-like heme/steroid binding domain"/>
    <property type="match status" value="1"/>
</dbReference>
<evidence type="ECO:0000256" key="17">
    <source>
        <dbReference type="SAM" id="MobiDB-lite"/>
    </source>
</evidence>
<dbReference type="GO" id="GO:0003774">
    <property type="term" value="F:cytoskeletal motor activity"/>
    <property type="evidence" value="ECO:0007669"/>
    <property type="project" value="UniProtKB-UniRule"/>
</dbReference>
<dbReference type="Gene3D" id="1.20.58.530">
    <property type="match status" value="1"/>
</dbReference>
<keyword evidence="9 16" id="KW-0067">ATP-binding</keyword>
<keyword evidence="12 18" id="KW-0472">Membrane</keyword>
<comment type="subcellular location">
    <subcellularLocation>
        <location evidence="1">Cell membrane</location>
        <topology evidence="1">Multi-pass membrane protein</topology>
    </subcellularLocation>
</comment>
<keyword evidence="13 16" id="KW-0505">Motor protein</keyword>
<keyword evidence="21" id="KW-1185">Reference proteome</keyword>
<dbReference type="GO" id="GO:0003779">
    <property type="term" value="F:actin binding"/>
    <property type="evidence" value="ECO:0007669"/>
    <property type="project" value="UniProtKB-KW"/>
</dbReference>
<dbReference type="FunFam" id="1.10.10.820:FF:000001">
    <property type="entry name" value="Myosin heavy chain"/>
    <property type="match status" value="1"/>
</dbReference>
<evidence type="ECO:0000256" key="16">
    <source>
        <dbReference type="PROSITE-ProRule" id="PRU00782"/>
    </source>
</evidence>
<evidence type="ECO:0000256" key="1">
    <source>
        <dbReference type="ARBA" id="ARBA00004651"/>
    </source>
</evidence>
<evidence type="ECO:0000256" key="10">
    <source>
        <dbReference type="ARBA" id="ARBA00022989"/>
    </source>
</evidence>
<dbReference type="GO" id="GO:0004100">
    <property type="term" value="F:chitin synthase activity"/>
    <property type="evidence" value="ECO:0007669"/>
    <property type="project" value="UniProtKB-EC"/>
</dbReference>
<evidence type="ECO:0000256" key="8">
    <source>
        <dbReference type="ARBA" id="ARBA00022741"/>
    </source>
</evidence>
<dbReference type="Pfam" id="PF03142">
    <property type="entry name" value="Chitin_synth_2"/>
    <property type="match status" value="1"/>
</dbReference>
<comment type="similarity">
    <text evidence="16">Belongs to the TRAFAC class myosin-kinesin ATPase superfamily. Myosin family.</text>
</comment>
<organism evidence="20 21">
    <name type="scientific">Furculomyces boomerangus</name>
    <dbReference type="NCBI Taxonomy" id="61424"/>
    <lineage>
        <taxon>Eukaryota</taxon>
        <taxon>Fungi</taxon>
        <taxon>Fungi incertae sedis</taxon>
        <taxon>Zoopagomycota</taxon>
        <taxon>Kickxellomycotina</taxon>
        <taxon>Harpellomycetes</taxon>
        <taxon>Harpellales</taxon>
        <taxon>Harpellaceae</taxon>
        <taxon>Furculomyces</taxon>
    </lineage>
</organism>
<evidence type="ECO:0000256" key="9">
    <source>
        <dbReference type="ARBA" id="ARBA00022840"/>
    </source>
</evidence>
<feature type="transmembrane region" description="Helical" evidence="18">
    <location>
        <begin position="1684"/>
        <end position="1707"/>
    </location>
</feature>
<feature type="transmembrane region" description="Helical" evidence="18">
    <location>
        <begin position="1231"/>
        <end position="1253"/>
    </location>
</feature>
<dbReference type="Proteomes" id="UP000245699">
    <property type="component" value="Unassembled WGS sequence"/>
</dbReference>
<feature type="region of interest" description="Actin-binding" evidence="16">
    <location>
        <begin position="632"/>
        <end position="654"/>
    </location>
</feature>
<protein>
    <recommendedName>
        <fullName evidence="3">chitin synthase</fullName>
        <ecNumber evidence="3">2.4.1.16</ecNumber>
    </recommendedName>
</protein>
<feature type="region of interest" description="Disordered" evidence="17">
    <location>
        <begin position="853"/>
        <end position="915"/>
    </location>
</feature>
<dbReference type="Pfam" id="PF01679">
    <property type="entry name" value="Pmp3"/>
    <property type="match status" value="1"/>
</dbReference>
<evidence type="ECO:0000313" key="21">
    <source>
        <dbReference type="Proteomes" id="UP000245699"/>
    </source>
</evidence>
<keyword evidence="10 18" id="KW-1133">Transmembrane helix</keyword>
<dbReference type="EMBL" id="MBFT01000117">
    <property type="protein sequence ID" value="PVU97139.1"/>
    <property type="molecule type" value="Genomic_DNA"/>
</dbReference>
<comment type="similarity">
    <text evidence="2">Belongs to the UPF0057 (PMP3) family.</text>
</comment>
<feature type="compositionally biased region" description="Acidic residues" evidence="17">
    <location>
        <begin position="2058"/>
        <end position="2067"/>
    </location>
</feature>
<evidence type="ECO:0000313" key="20">
    <source>
        <dbReference type="EMBL" id="PVU97139.1"/>
    </source>
</evidence>
<sequence>MDFPDLALVSQESTVPVDKILEIIRNRYQNVNNENGSSVYPYTRIGTKHLISMNPLQLVGVNDDSYMQKYIELYRQVNGKNDTSQQPHIYEMAMNCHFHMKQTGLNQSMVFMGESGSGKTECKRMALRILSYLRWYSKRDMKLYDRILEAETIIEAFSHAKTSHHANATRMGLYTELQFDKVGRIQGARFLDYMLDKSRVAKVGSGERNFHIFYYLLFGTSDKEKAEYGLNQIYYEYLSRPGSIQKLAGIDDSEQFNDLKAAMSGIGLGTKYSKMIFQTLAVILLLGNLQFENPKDSTAMETASKIKNIELAEHISNILGVDVHSFETTLTYRSQMVGRELCTIYLDSHKAEKQCNSLATLLYSLLSKWIIGKINGNLASLSDYKDSNESYSTISMLDIPGFQSTKKTKFDDFMYNYTNERIFHFMNHQVFEVGNLDFAKEGIDNLFNPVKFLDNTLCLDSFMKPETGFLPIIDKMTRHVAKKAIGINTKSYAELDMELISQFKGTRTKSETSDSNTKKPTDFTVKHFISNVDYSGAGFFEANNDSFAIDFVNLLKPENRYSSGEIAATNPFISNLFNELAILTEKNPRLNTEIISAHQVLLPANKPGNKNTNLVPRLNKPYCVVTMYQKALTELISNLDETLPWFVVSIKPNPGLEPNLWDNQYVGKQLEAFGVPQIADRKKTEFVISMMHTGFFKRYSKVIKELIPHINKEYSDLEVCESLQIKMGWKKTEMAIGKTKVFLNYGSWNKLEKLLTASLKSDQIHMNEKSNKDETDDTDGLLSIYSNDADSDYILDESNDPELQEIERIQYRINQAFKSAYDNNAFNQTRIEFVPEIDCISGDFNYTDSNIVNNQTERIDEGNDYMRDEKQKKEESPGNDKTPEGNNNSEKQQLRNRKKSKNKDQDKKVLEKKKKKQEMSKSRRFWLIMVWFVTWWVPSPILKFFAKLYQKEQRIAWREKFTLFVFILFVCGATIFWIAILGVMICPKQKVYTIEELRGYNTADNPLIAIRGEVFNIKDFNHANVDFQQLVNNNYPGKDLSDRFPLQLSYVCPGLDIDPRLSMSPKPEPFTDTWLHDHRFWKHPDMISGGGYNYYQYRVMRILRSKYFKGNIGIDRARIKLDGNGSGDTKEQRKYWGVINQEVFDLTDYINHRGAPYIVSPEGVSNDTTSREFLDEGIRSMFELYTGTDLTERWDLYFSKTPDKKSIYHNCLKSVFFAGIVDHRKSLQCYFANYILLSSSILLTSIILFKFLAALQLGSKREPEEHDKFVVCNVPCYTEGEDSLKLTLESLAKLHYDDKRKLLFVICDGMIMGSGNDRPTPRIVLDVLGADPDLDPEPLSFLSLGEGNKQHNMGKVYSGLYEVGGHVVPYLVLVKCGTPKEKVKQGNRGKRDSQIILMKFFSKVHFDLEMTPLELEIYHQIKNVIGVDPMLYEFVMMVDADTYVFPDSMNRMVSCMIHDSKLMGICGETMLANEKETWVTMIQVYEYYISHHLSKAFESLFGSVTCLPGCFCMYRIRSPEKNQPLLINPVIIGEYAENNVNTLHKKNLLHLGEDRYLTTLMLKHLPYYKMKFTPDAQCRTNAPNTWEILLSQRRRWINSTVHNLLELVILPRLCGFCCFSMRFIVFIDLLSTIIMPATVAYLIYLFYVLATWTSDIPVVSICLLVSVYAMQVILFIVKRQWQHIGWMVVYMFAIPVFSFFIPLYSFWHFDDFTWGNTRKVVGDGKNQNHTLEDEEFDPSLIPTKKWAEYEADAMDEIRTNRAQQDDTFSLASSKRIGATQTRPQSPALSFYSNNQYGYHNNNNSIMIMPSGYSHVYTQSNDHLQQRYPQQGGPIGVGYQFNGQYNVSRPGSPALGVLPTMPVPMQMPMVGQDIMHNPLHMNMPAPGMISPSFATNSGMGNMPVANGYSSLTSFQPGYNVPLAQPGYGMNYYSNSMGNMMSRVVYDGREMMSGVGQGIYAGVQNHSNGQMMSMERREVEGYNGEGTQFRAYDDREVGVYLSEGATPGFIVNIGLTTLGYLPGLIHALYLMNKDESQQYEALVNSEPTRDGENSIVYVDEETNEADLEEERLGPEQEVDGETTNVGDNEYEAIP</sequence>
<proteinExistence type="inferred from homology"/>
<feature type="transmembrane region" description="Helical" evidence="18">
    <location>
        <begin position="1629"/>
        <end position="1650"/>
    </location>
</feature>
<keyword evidence="7 18" id="KW-0812">Transmembrane</keyword>
<keyword evidence="14" id="KW-0325">Glycoprotein</keyword>
<feature type="transmembrane region" description="Helical" evidence="18">
    <location>
        <begin position="925"/>
        <end position="949"/>
    </location>
</feature>
<dbReference type="GO" id="GO:0006031">
    <property type="term" value="P:chitin biosynthetic process"/>
    <property type="evidence" value="ECO:0007669"/>
    <property type="project" value="TreeGrafter"/>
</dbReference>
<evidence type="ECO:0000256" key="7">
    <source>
        <dbReference type="ARBA" id="ARBA00022692"/>
    </source>
</evidence>
<dbReference type="STRING" id="61424.A0A2T9YXU3"/>
<dbReference type="InterPro" id="IPR001609">
    <property type="entry name" value="Myosin_head_motor_dom-like"/>
</dbReference>
<dbReference type="PANTHER" id="PTHR22914">
    <property type="entry name" value="CHITIN SYNTHASE"/>
    <property type="match status" value="1"/>
</dbReference>
<evidence type="ECO:0000256" key="11">
    <source>
        <dbReference type="ARBA" id="ARBA00023123"/>
    </source>
</evidence>
<dbReference type="SMART" id="SM00242">
    <property type="entry name" value="MYSc"/>
    <property type="match status" value="1"/>
</dbReference>
<evidence type="ECO:0000256" key="5">
    <source>
        <dbReference type="ARBA" id="ARBA00022676"/>
    </source>
</evidence>
<feature type="transmembrane region" description="Helical" evidence="18">
    <location>
        <begin position="1656"/>
        <end position="1677"/>
    </location>
</feature>
<evidence type="ECO:0000256" key="18">
    <source>
        <dbReference type="SAM" id="Phobius"/>
    </source>
</evidence>
<evidence type="ECO:0000256" key="15">
    <source>
        <dbReference type="ARBA" id="ARBA00023203"/>
    </source>
</evidence>
<dbReference type="Gene3D" id="3.40.850.10">
    <property type="entry name" value="Kinesin motor domain"/>
    <property type="match status" value="1"/>
</dbReference>
<dbReference type="SUPFAM" id="SSF53448">
    <property type="entry name" value="Nucleotide-diphospho-sugar transferases"/>
    <property type="match status" value="1"/>
</dbReference>
<dbReference type="SUPFAM" id="SSF52540">
    <property type="entry name" value="P-loop containing nucleoside triphosphate hydrolases"/>
    <property type="match status" value="1"/>
</dbReference>
<keyword evidence="11 16" id="KW-0518">Myosin</keyword>
<evidence type="ECO:0000256" key="3">
    <source>
        <dbReference type="ARBA" id="ARBA00012543"/>
    </source>
</evidence>
<name>A0A2T9YXU3_9FUNG</name>
<feature type="domain" description="Myosin motor" evidence="19">
    <location>
        <begin position="50"/>
        <end position="756"/>
    </location>
</feature>
<feature type="transmembrane region" description="Helical" evidence="18">
    <location>
        <begin position="961"/>
        <end position="985"/>
    </location>
</feature>
<dbReference type="InterPro" id="IPR027417">
    <property type="entry name" value="P-loop_NTPase"/>
</dbReference>
<feature type="compositionally biased region" description="Basic and acidic residues" evidence="17">
    <location>
        <begin position="857"/>
        <end position="883"/>
    </location>
</feature>
<gene>
    <name evidence="20" type="ORF">BB559_002134</name>
</gene>
<dbReference type="PANTHER" id="PTHR22914:SF13">
    <property type="entry name" value="CHITIN SYNTHASE"/>
    <property type="match status" value="1"/>
</dbReference>
<evidence type="ECO:0000256" key="14">
    <source>
        <dbReference type="ARBA" id="ARBA00023180"/>
    </source>
</evidence>
<keyword evidence="8 16" id="KW-0547">Nucleotide-binding</keyword>
<keyword evidence="5" id="KW-0328">Glycosyltransferase</keyword>
<dbReference type="GO" id="GO:0005886">
    <property type="term" value="C:plasma membrane"/>
    <property type="evidence" value="ECO:0007669"/>
    <property type="project" value="UniProtKB-SubCell"/>
</dbReference>
<dbReference type="GO" id="GO:0016459">
    <property type="term" value="C:myosin complex"/>
    <property type="evidence" value="ECO:0007669"/>
    <property type="project" value="UniProtKB-KW"/>
</dbReference>
<dbReference type="OrthoDB" id="370884at2759"/>
<evidence type="ECO:0000256" key="6">
    <source>
        <dbReference type="ARBA" id="ARBA00022679"/>
    </source>
</evidence>
<dbReference type="GO" id="GO:0030428">
    <property type="term" value="C:cell septum"/>
    <property type="evidence" value="ECO:0007669"/>
    <property type="project" value="TreeGrafter"/>
</dbReference>